<sequence>MGNNATFQQHILETVSKARWMVDWVLHTFKSKEKCIMLALFKALIQPVLDYCSQLWSPHRKGDIQELESVQRAFTQKIRGTKDLNYWQILKKRLGL</sequence>
<evidence type="ECO:0000313" key="2">
    <source>
        <dbReference type="Proteomes" id="UP000324222"/>
    </source>
</evidence>
<gene>
    <name evidence="1" type="ORF">E2C01_070753</name>
</gene>
<keyword evidence="2" id="KW-1185">Reference proteome</keyword>
<proteinExistence type="predicted"/>
<evidence type="ECO:0000313" key="1">
    <source>
        <dbReference type="EMBL" id="MPC76343.1"/>
    </source>
</evidence>
<dbReference type="EMBL" id="VSRR010043134">
    <property type="protein sequence ID" value="MPC76343.1"/>
    <property type="molecule type" value="Genomic_DNA"/>
</dbReference>
<reference evidence="1 2" key="1">
    <citation type="submission" date="2019-05" db="EMBL/GenBank/DDBJ databases">
        <title>Another draft genome of Portunus trituberculatus and its Hox gene families provides insights of decapod evolution.</title>
        <authorList>
            <person name="Jeong J.-H."/>
            <person name="Song I."/>
            <person name="Kim S."/>
            <person name="Choi T."/>
            <person name="Kim D."/>
            <person name="Ryu S."/>
            <person name="Kim W."/>
        </authorList>
    </citation>
    <scope>NUCLEOTIDE SEQUENCE [LARGE SCALE GENOMIC DNA]</scope>
    <source>
        <tissue evidence="1">Muscle</tissue>
    </source>
</reference>
<dbReference type="PRINTS" id="PR01345">
    <property type="entry name" value="CERVTRCPTASE"/>
</dbReference>
<dbReference type="Proteomes" id="UP000324222">
    <property type="component" value="Unassembled WGS sequence"/>
</dbReference>
<protein>
    <submittedName>
        <fullName evidence="1">Uncharacterized protein</fullName>
    </submittedName>
</protein>
<organism evidence="1 2">
    <name type="scientific">Portunus trituberculatus</name>
    <name type="common">Swimming crab</name>
    <name type="synonym">Neptunus trituberculatus</name>
    <dbReference type="NCBI Taxonomy" id="210409"/>
    <lineage>
        <taxon>Eukaryota</taxon>
        <taxon>Metazoa</taxon>
        <taxon>Ecdysozoa</taxon>
        <taxon>Arthropoda</taxon>
        <taxon>Crustacea</taxon>
        <taxon>Multicrustacea</taxon>
        <taxon>Malacostraca</taxon>
        <taxon>Eumalacostraca</taxon>
        <taxon>Eucarida</taxon>
        <taxon>Decapoda</taxon>
        <taxon>Pleocyemata</taxon>
        <taxon>Brachyura</taxon>
        <taxon>Eubrachyura</taxon>
        <taxon>Portunoidea</taxon>
        <taxon>Portunidae</taxon>
        <taxon>Portuninae</taxon>
        <taxon>Portunus</taxon>
    </lineage>
</organism>
<comment type="caution">
    <text evidence="1">The sequence shown here is derived from an EMBL/GenBank/DDBJ whole genome shotgun (WGS) entry which is preliminary data.</text>
</comment>
<accession>A0A5B7I270</accession>
<dbReference type="AlphaFoldDB" id="A0A5B7I270"/>
<name>A0A5B7I270_PORTR</name>